<dbReference type="Gene3D" id="3.40.1190.10">
    <property type="entry name" value="Mur-like, catalytic domain"/>
    <property type="match status" value="1"/>
</dbReference>
<evidence type="ECO:0000256" key="8">
    <source>
        <dbReference type="ARBA" id="ARBA00022840"/>
    </source>
</evidence>
<dbReference type="Gene3D" id="3.90.190.20">
    <property type="entry name" value="Mur ligase, C-terminal domain"/>
    <property type="match status" value="1"/>
</dbReference>
<evidence type="ECO:0000256" key="13">
    <source>
        <dbReference type="ARBA" id="ARBA00047833"/>
    </source>
</evidence>
<dbReference type="EMBL" id="FNHU01000003">
    <property type="protein sequence ID" value="SDM49321.1"/>
    <property type="molecule type" value="Genomic_DNA"/>
</dbReference>
<evidence type="ECO:0000313" key="18">
    <source>
        <dbReference type="EMBL" id="SDM49321.1"/>
    </source>
</evidence>
<dbReference type="InterPro" id="IPR000713">
    <property type="entry name" value="Mur_ligase_N"/>
</dbReference>
<feature type="binding site" evidence="14">
    <location>
        <begin position="131"/>
        <end position="137"/>
    </location>
    <ligand>
        <name>ATP</name>
        <dbReference type="ChEBI" id="CHEBI:30616"/>
    </ligand>
</feature>
<organism evidence="18 19">
    <name type="scientific">Actinomyces ruminicola</name>
    <dbReference type="NCBI Taxonomy" id="332524"/>
    <lineage>
        <taxon>Bacteria</taxon>
        <taxon>Bacillati</taxon>
        <taxon>Actinomycetota</taxon>
        <taxon>Actinomycetes</taxon>
        <taxon>Actinomycetales</taxon>
        <taxon>Actinomycetaceae</taxon>
        <taxon>Actinomyces</taxon>
    </lineage>
</organism>
<comment type="similarity">
    <text evidence="14">Belongs to the MurCDEF family.</text>
</comment>
<keyword evidence="12 14" id="KW-0961">Cell wall biogenesis/degradation</keyword>
<dbReference type="GO" id="GO:0071555">
    <property type="term" value="P:cell wall organization"/>
    <property type="evidence" value="ECO:0007669"/>
    <property type="project" value="UniProtKB-KW"/>
</dbReference>
<evidence type="ECO:0000256" key="12">
    <source>
        <dbReference type="ARBA" id="ARBA00023316"/>
    </source>
</evidence>
<evidence type="ECO:0000313" key="19">
    <source>
        <dbReference type="Proteomes" id="UP000199671"/>
    </source>
</evidence>
<feature type="domain" description="Mur ligase N-terminal catalytic" evidence="15">
    <location>
        <begin position="27"/>
        <end position="123"/>
    </location>
</feature>
<accession>A0A1G9TNV1</accession>
<keyword evidence="7 14" id="KW-0547">Nucleotide-binding</keyword>
<evidence type="ECO:0000256" key="11">
    <source>
        <dbReference type="ARBA" id="ARBA00023306"/>
    </source>
</evidence>
<dbReference type="InterPro" id="IPR036615">
    <property type="entry name" value="Mur_ligase_C_dom_sf"/>
</dbReference>
<evidence type="ECO:0000256" key="10">
    <source>
        <dbReference type="ARBA" id="ARBA00022984"/>
    </source>
</evidence>
<evidence type="ECO:0000259" key="15">
    <source>
        <dbReference type="Pfam" id="PF01225"/>
    </source>
</evidence>
<keyword evidence="8 14" id="KW-0067">ATP-binding</keyword>
<dbReference type="PANTHER" id="PTHR43445">
    <property type="entry name" value="UDP-N-ACETYLMURAMATE--L-ALANINE LIGASE-RELATED"/>
    <property type="match status" value="1"/>
</dbReference>
<proteinExistence type="inferred from homology"/>
<dbReference type="InterPro" id="IPR013221">
    <property type="entry name" value="Mur_ligase_cen"/>
</dbReference>
<comment type="catalytic activity">
    <reaction evidence="13 14">
        <text>UDP-N-acetyl-alpha-D-muramate + L-alanine + ATP = UDP-N-acetyl-alpha-D-muramoyl-L-alanine + ADP + phosphate + H(+)</text>
        <dbReference type="Rhea" id="RHEA:23372"/>
        <dbReference type="ChEBI" id="CHEBI:15378"/>
        <dbReference type="ChEBI" id="CHEBI:30616"/>
        <dbReference type="ChEBI" id="CHEBI:43474"/>
        <dbReference type="ChEBI" id="CHEBI:57972"/>
        <dbReference type="ChEBI" id="CHEBI:70757"/>
        <dbReference type="ChEBI" id="CHEBI:83898"/>
        <dbReference type="ChEBI" id="CHEBI:456216"/>
        <dbReference type="EC" id="6.3.2.8"/>
    </reaction>
</comment>
<dbReference type="SUPFAM" id="SSF53623">
    <property type="entry name" value="MurD-like peptide ligases, catalytic domain"/>
    <property type="match status" value="1"/>
</dbReference>
<dbReference type="EC" id="6.3.2.8" evidence="3 14"/>
<sequence>MTVEHASDHSPVRESTPAARDLTGHAFHLIGVGGAGMSVVAQILTERGAEVTGSDANGGEAFEQLRERGLQVFLGHAAANVPEHATVVVSTAIKGSNPELRQAQDRGQAVIHRSQALALAARGRDFVAVAGAHGKTTTSGMLAQALTAAGQDPSFAIGGVVRALHTGAHLGAGRAFVAEADESDRSFLNYAPSIEIVTNIEPDHLDNYGTPEAFAAAFVAFAERLVPGGLLIACADDPGALRLARQAAAGGARVTTYGTTAPAAIPGGPVPGAAHVRVEVTSRSATGTRAALSRWPGAGSPATCAQPDLGPVPLELSMPGDHVALDAAAAWEAGRELGVAPITMAQALGGFDGTGRRFEERGEVAGVRVIDDYAHHPTEIEALLTAAREVAEARGGRVIALFQPHLFSRTRNFADRFGAALAGADYAIVTAIYPARELQADFPEVTGRCVVDRLPGNGSYIADAEAAARAAAELARPGDLILTIGAGDVTRLGQVILSALAEGTDPA</sequence>
<dbReference type="GO" id="GO:0005737">
    <property type="term" value="C:cytoplasm"/>
    <property type="evidence" value="ECO:0007669"/>
    <property type="project" value="UniProtKB-SubCell"/>
</dbReference>
<keyword evidence="6 14" id="KW-0132">Cell division</keyword>
<evidence type="ECO:0000256" key="6">
    <source>
        <dbReference type="ARBA" id="ARBA00022618"/>
    </source>
</evidence>
<dbReference type="Pfam" id="PF08245">
    <property type="entry name" value="Mur_ligase_M"/>
    <property type="match status" value="1"/>
</dbReference>
<dbReference type="Pfam" id="PF02875">
    <property type="entry name" value="Mur_ligase_C"/>
    <property type="match status" value="1"/>
</dbReference>
<feature type="domain" description="Mur ligase central" evidence="17">
    <location>
        <begin position="129"/>
        <end position="330"/>
    </location>
</feature>
<evidence type="ECO:0000256" key="14">
    <source>
        <dbReference type="HAMAP-Rule" id="MF_00046"/>
    </source>
</evidence>
<dbReference type="NCBIfam" id="TIGR01082">
    <property type="entry name" value="murC"/>
    <property type="match status" value="1"/>
</dbReference>
<dbReference type="HAMAP" id="MF_00046">
    <property type="entry name" value="MurC"/>
    <property type="match status" value="1"/>
</dbReference>
<comment type="pathway">
    <text evidence="2 14">Cell wall biogenesis; peptidoglycan biosynthesis.</text>
</comment>
<evidence type="ECO:0000259" key="16">
    <source>
        <dbReference type="Pfam" id="PF02875"/>
    </source>
</evidence>
<dbReference type="InterPro" id="IPR005758">
    <property type="entry name" value="UDP-N-AcMur_Ala_ligase_MurC"/>
</dbReference>
<dbReference type="InterPro" id="IPR036565">
    <property type="entry name" value="Mur-like_cat_sf"/>
</dbReference>
<dbReference type="GO" id="GO:0008360">
    <property type="term" value="P:regulation of cell shape"/>
    <property type="evidence" value="ECO:0007669"/>
    <property type="project" value="UniProtKB-KW"/>
</dbReference>
<dbReference type="Pfam" id="PF01225">
    <property type="entry name" value="Mur_ligase"/>
    <property type="match status" value="1"/>
</dbReference>
<reference evidence="18 19" key="1">
    <citation type="submission" date="2016-10" db="EMBL/GenBank/DDBJ databases">
        <authorList>
            <person name="de Groot N.N."/>
        </authorList>
    </citation>
    <scope>NUCLEOTIDE SEQUENCE [LARGE SCALE GENOMIC DNA]</scope>
    <source>
        <strain evidence="18 19">KPR-7B</strain>
    </source>
</reference>
<evidence type="ECO:0000256" key="9">
    <source>
        <dbReference type="ARBA" id="ARBA00022960"/>
    </source>
</evidence>
<keyword evidence="9 14" id="KW-0133">Cell shape</keyword>
<dbReference type="SUPFAM" id="SSF51984">
    <property type="entry name" value="MurCD N-terminal domain"/>
    <property type="match status" value="1"/>
</dbReference>
<protein>
    <recommendedName>
        <fullName evidence="3 14">UDP-N-acetylmuramate--L-alanine ligase</fullName>
        <ecNumber evidence="3 14">6.3.2.8</ecNumber>
    </recommendedName>
    <alternativeName>
        <fullName evidence="14">UDP-N-acetylmuramoyl-L-alanine synthetase</fullName>
    </alternativeName>
</protein>
<evidence type="ECO:0000256" key="7">
    <source>
        <dbReference type="ARBA" id="ARBA00022741"/>
    </source>
</evidence>
<dbReference type="UniPathway" id="UPA00219"/>
<comment type="function">
    <text evidence="14">Cell wall formation.</text>
</comment>
<keyword evidence="4 14" id="KW-0963">Cytoplasm</keyword>
<dbReference type="GO" id="GO:0009252">
    <property type="term" value="P:peptidoglycan biosynthetic process"/>
    <property type="evidence" value="ECO:0007669"/>
    <property type="project" value="UniProtKB-UniRule"/>
</dbReference>
<name>A0A1G9TNV1_9ACTO</name>
<evidence type="ECO:0000259" key="17">
    <source>
        <dbReference type="Pfam" id="PF08245"/>
    </source>
</evidence>
<evidence type="ECO:0000256" key="1">
    <source>
        <dbReference type="ARBA" id="ARBA00004496"/>
    </source>
</evidence>
<dbReference type="InterPro" id="IPR050061">
    <property type="entry name" value="MurCDEF_pg_biosynth"/>
</dbReference>
<dbReference type="InterPro" id="IPR004101">
    <property type="entry name" value="Mur_ligase_C"/>
</dbReference>
<evidence type="ECO:0000256" key="3">
    <source>
        <dbReference type="ARBA" id="ARBA00012211"/>
    </source>
</evidence>
<dbReference type="GO" id="GO:0051301">
    <property type="term" value="P:cell division"/>
    <property type="evidence" value="ECO:0007669"/>
    <property type="project" value="UniProtKB-KW"/>
</dbReference>
<dbReference type="GO" id="GO:0008763">
    <property type="term" value="F:UDP-N-acetylmuramate-L-alanine ligase activity"/>
    <property type="evidence" value="ECO:0007669"/>
    <property type="project" value="UniProtKB-UniRule"/>
</dbReference>
<comment type="subcellular location">
    <subcellularLocation>
        <location evidence="1 14">Cytoplasm</location>
    </subcellularLocation>
</comment>
<dbReference type="Gene3D" id="3.40.50.720">
    <property type="entry name" value="NAD(P)-binding Rossmann-like Domain"/>
    <property type="match status" value="1"/>
</dbReference>
<gene>
    <name evidence="14" type="primary">murC</name>
    <name evidence="18" type="ORF">SAMN04487766_10371</name>
</gene>
<keyword evidence="11 14" id="KW-0131">Cell cycle</keyword>
<evidence type="ECO:0000256" key="2">
    <source>
        <dbReference type="ARBA" id="ARBA00004752"/>
    </source>
</evidence>
<feature type="domain" description="Mur ligase C-terminal" evidence="16">
    <location>
        <begin position="356"/>
        <end position="487"/>
    </location>
</feature>
<keyword evidence="5 14" id="KW-0436">Ligase</keyword>
<keyword evidence="10 14" id="KW-0573">Peptidoglycan synthesis</keyword>
<dbReference type="SUPFAM" id="SSF53244">
    <property type="entry name" value="MurD-like peptide ligases, peptide-binding domain"/>
    <property type="match status" value="1"/>
</dbReference>
<evidence type="ECO:0000256" key="4">
    <source>
        <dbReference type="ARBA" id="ARBA00022490"/>
    </source>
</evidence>
<dbReference type="GO" id="GO:0005524">
    <property type="term" value="F:ATP binding"/>
    <property type="evidence" value="ECO:0007669"/>
    <property type="project" value="UniProtKB-UniRule"/>
</dbReference>
<evidence type="ECO:0000256" key="5">
    <source>
        <dbReference type="ARBA" id="ARBA00022598"/>
    </source>
</evidence>
<dbReference type="AlphaFoldDB" id="A0A1G9TNV1"/>
<dbReference type="PANTHER" id="PTHR43445:SF3">
    <property type="entry name" value="UDP-N-ACETYLMURAMATE--L-ALANINE LIGASE"/>
    <property type="match status" value="1"/>
</dbReference>
<dbReference type="Proteomes" id="UP000199671">
    <property type="component" value="Unassembled WGS sequence"/>
</dbReference>